<keyword evidence="1" id="KW-0472">Membrane</keyword>
<feature type="transmembrane region" description="Helical" evidence="1">
    <location>
        <begin position="162"/>
        <end position="180"/>
    </location>
</feature>
<evidence type="ECO:0000259" key="2">
    <source>
        <dbReference type="Pfam" id="PF02932"/>
    </source>
</evidence>
<protein>
    <submittedName>
        <fullName evidence="4">Neurotransmitter-gated ion-channel transmembrane domain-containing protein</fullName>
    </submittedName>
</protein>
<evidence type="ECO:0000313" key="4">
    <source>
        <dbReference type="WBParaSite" id="PSAMB.scaffold9005size5478.g32030.t1"/>
    </source>
</evidence>
<dbReference type="Proteomes" id="UP000887566">
    <property type="component" value="Unplaced"/>
</dbReference>
<name>A0A914XLG0_9BILA</name>
<dbReference type="InterPro" id="IPR038050">
    <property type="entry name" value="Neuro_actylchol_rec"/>
</dbReference>
<dbReference type="SUPFAM" id="SSF90112">
    <property type="entry name" value="Neurotransmitter-gated ion-channel transmembrane pore"/>
    <property type="match status" value="1"/>
</dbReference>
<dbReference type="Pfam" id="PF02932">
    <property type="entry name" value="Neur_chan_memb"/>
    <property type="match status" value="1"/>
</dbReference>
<dbReference type="GO" id="GO:0006811">
    <property type="term" value="P:monoatomic ion transport"/>
    <property type="evidence" value="ECO:0007669"/>
    <property type="project" value="InterPro"/>
</dbReference>
<organism evidence="3 4">
    <name type="scientific">Plectus sambesii</name>
    <dbReference type="NCBI Taxonomy" id="2011161"/>
    <lineage>
        <taxon>Eukaryota</taxon>
        <taxon>Metazoa</taxon>
        <taxon>Ecdysozoa</taxon>
        <taxon>Nematoda</taxon>
        <taxon>Chromadorea</taxon>
        <taxon>Plectida</taxon>
        <taxon>Plectina</taxon>
        <taxon>Plectoidea</taxon>
        <taxon>Plectidae</taxon>
        <taxon>Plectus</taxon>
    </lineage>
</organism>
<feature type="transmembrane region" description="Helical" evidence="1">
    <location>
        <begin position="15"/>
        <end position="33"/>
    </location>
</feature>
<dbReference type="GO" id="GO:0016020">
    <property type="term" value="C:membrane"/>
    <property type="evidence" value="ECO:0007669"/>
    <property type="project" value="InterPro"/>
</dbReference>
<feature type="transmembrane region" description="Helical" evidence="1">
    <location>
        <begin position="45"/>
        <end position="69"/>
    </location>
</feature>
<keyword evidence="1" id="KW-0812">Transmembrane</keyword>
<keyword evidence="3" id="KW-1185">Reference proteome</keyword>
<dbReference type="Gene3D" id="1.20.58.390">
    <property type="entry name" value="Neurotransmitter-gated ion-channel transmembrane domain"/>
    <property type="match status" value="1"/>
</dbReference>
<evidence type="ECO:0000256" key="1">
    <source>
        <dbReference type="SAM" id="Phobius"/>
    </source>
</evidence>
<feature type="domain" description="Neurotransmitter-gated ion-channel transmembrane" evidence="2">
    <location>
        <begin position="13"/>
        <end position="88"/>
    </location>
</feature>
<reference evidence="4" key="1">
    <citation type="submission" date="2022-11" db="UniProtKB">
        <authorList>
            <consortium name="WormBaseParasite"/>
        </authorList>
    </citation>
    <scope>IDENTIFICATION</scope>
</reference>
<evidence type="ECO:0000313" key="3">
    <source>
        <dbReference type="Proteomes" id="UP000887566"/>
    </source>
</evidence>
<keyword evidence="1" id="KW-1133">Transmembrane helix</keyword>
<dbReference type="WBParaSite" id="PSAMB.scaffold9005size5478.g32030.t1">
    <property type="protein sequence ID" value="PSAMB.scaffold9005size5478.g32030.t1"/>
    <property type="gene ID" value="PSAMB.scaffold9005size5478.g32030"/>
</dbReference>
<dbReference type="AlphaFoldDB" id="A0A914XLG0"/>
<sequence>MFAPFSNTGEREEKVTLGLTSLLAIAVILSSVASEMPKSTKLPLLGNFVIGEMALCTLGILVALLIMFVHHHAYTTHRAVPIWLAKILHCEKTAKERKGSLAEEINATKNALEEPKSKITQGDPVASALFKMLGKVNRWIEVQERKTIIHDQWDDICTRLDLLFLFAFQVFNISLLLYFIS</sequence>
<accession>A0A914XLG0</accession>
<dbReference type="CDD" id="cd19051">
    <property type="entry name" value="LGIC_TM_cation"/>
    <property type="match status" value="1"/>
</dbReference>
<dbReference type="InterPro" id="IPR036719">
    <property type="entry name" value="Neuro-gated_channel_TM_sf"/>
</dbReference>
<proteinExistence type="predicted"/>
<dbReference type="InterPro" id="IPR006029">
    <property type="entry name" value="Neurotrans-gated_channel_TM"/>
</dbReference>